<gene>
    <name evidence="2" type="ORF">M011DRAFT_488454</name>
</gene>
<evidence type="ECO:0000256" key="1">
    <source>
        <dbReference type="SAM" id="Phobius"/>
    </source>
</evidence>
<keyword evidence="1" id="KW-1133">Transmembrane helix</keyword>
<name>A0A6A6V6R4_9PLEO</name>
<organism evidence="2 3">
    <name type="scientific">Sporormia fimetaria CBS 119925</name>
    <dbReference type="NCBI Taxonomy" id="1340428"/>
    <lineage>
        <taxon>Eukaryota</taxon>
        <taxon>Fungi</taxon>
        <taxon>Dikarya</taxon>
        <taxon>Ascomycota</taxon>
        <taxon>Pezizomycotina</taxon>
        <taxon>Dothideomycetes</taxon>
        <taxon>Pleosporomycetidae</taxon>
        <taxon>Pleosporales</taxon>
        <taxon>Sporormiaceae</taxon>
        <taxon>Sporormia</taxon>
    </lineage>
</organism>
<sequence length="73" mass="8416">MALSTHALHQIRQYSTQLPRDPRFKLKAVLMTGYLVSAFTLPFVPPVLETRRARKDGSDLTRPSIQFIPFPKY</sequence>
<dbReference type="OrthoDB" id="4400538at2759"/>
<dbReference type="AlphaFoldDB" id="A0A6A6V6R4"/>
<protein>
    <submittedName>
        <fullName evidence="2">Uncharacterized protein</fullName>
    </submittedName>
</protein>
<keyword evidence="1" id="KW-0812">Transmembrane</keyword>
<dbReference type="Proteomes" id="UP000799440">
    <property type="component" value="Unassembled WGS sequence"/>
</dbReference>
<proteinExistence type="predicted"/>
<reference evidence="2" key="1">
    <citation type="journal article" date="2020" name="Stud. Mycol.">
        <title>101 Dothideomycetes genomes: a test case for predicting lifestyles and emergence of pathogens.</title>
        <authorList>
            <person name="Haridas S."/>
            <person name="Albert R."/>
            <person name="Binder M."/>
            <person name="Bloem J."/>
            <person name="Labutti K."/>
            <person name="Salamov A."/>
            <person name="Andreopoulos B."/>
            <person name="Baker S."/>
            <person name="Barry K."/>
            <person name="Bills G."/>
            <person name="Bluhm B."/>
            <person name="Cannon C."/>
            <person name="Castanera R."/>
            <person name="Culley D."/>
            <person name="Daum C."/>
            <person name="Ezra D."/>
            <person name="Gonzalez J."/>
            <person name="Henrissat B."/>
            <person name="Kuo A."/>
            <person name="Liang C."/>
            <person name="Lipzen A."/>
            <person name="Lutzoni F."/>
            <person name="Magnuson J."/>
            <person name="Mondo S."/>
            <person name="Nolan M."/>
            <person name="Ohm R."/>
            <person name="Pangilinan J."/>
            <person name="Park H.-J."/>
            <person name="Ramirez L."/>
            <person name="Alfaro M."/>
            <person name="Sun H."/>
            <person name="Tritt A."/>
            <person name="Yoshinaga Y."/>
            <person name="Zwiers L.-H."/>
            <person name="Turgeon B."/>
            <person name="Goodwin S."/>
            <person name="Spatafora J."/>
            <person name="Crous P."/>
            <person name="Grigoriev I."/>
        </authorList>
    </citation>
    <scope>NUCLEOTIDE SEQUENCE</scope>
    <source>
        <strain evidence="2">CBS 119925</strain>
    </source>
</reference>
<accession>A0A6A6V6R4</accession>
<evidence type="ECO:0000313" key="3">
    <source>
        <dbReference type="Proteomes" id="UP000799440"/>
    </source>
</evidence>
<evidence type="ECO:0000313" key="2">
    <source>
        <dbReference type="EMBL" id="KAF2744907.1"/>
    </source>
</evidence>
<feature type="transmembrane region" description="Helical" evidence="1">
    <location>
        <begin position="28"/>
        <end position="48"/>
    </location>
</feature>
<keyword evidence="1" id="KW-0472">Membrane</keyword>
<keyword evidence="3" id="KW-1185">Reference proteome</keyword>
<dbReference type="EMBL" id="MU006585">
    <property type="protein sequence ID" value="KAF2744907.1"/>
    <property type="molecule type" value="Genomic_DNA"/>
</dbReference>